<gene>
    <name evidence="2" type="ORF">QTO34_018709</name>
</gene>
<organism evidence="2 3">
    <name type="scientific">Cnephaeus nilssonii</name>
    <name type="common">Northern bat</name>
    <name type="synonym">Eptesicus nilssonii</name>
    <dbReference type="NCBI Taxonomy" id="3371016"/>
    <lineage>
        <taxon>Eukaryota</taxon>
        <taxon>Metazoa</taxon>
        <taxon>Chordata</taxon>
        <taxon>Craniata</taxon>
        <taxon>Vertebrata</taxon>
        <taxon>Euteleostomi</taxon>
        <taxon>Mammalia</taxon>
        <taxon>Eutheria</taxon>
        <taxon>Laurasiatheria</taxon>
        <taxon>Chiroptera</taxon>
        <taxon>Yangochiroptera</taxon>
        <taxon>Vespertilionidae</taxon>
        <taxon>Cnephaeus</taxon>
    </lineage>
</organism>
<protein>
    <submittedName>
        <fullName evidence="2">Uncharacterized protein</fullName>
    </submittedName>
</protein>
<comment type="caution">
    <text evidence="2">The sequence shown here is derived from an EMBL/GenBank/DDBJ whole genome shotgun (WGS) entry which is preliminary data.</text>
</comment>
<dbReference type="AlphaFoldDB" id="A0AA40I057"/>
<dbReference type="Proteomes" id="UP001177744">
    <property type="component" value="Unassembled WGS sequence"/>
</dbReference>
<proteinExistence type="predicted"/>
<feature type="compositionally biased region" description="Polar residues" evidence="1">
    <location>
        <begin position="35"/>
        <end position="46"/>
    </location>
</feature>
<accession>A0AA40I057</accession>
<evidence type="ECO:0000256" key="1">
    <source>
        <dbReference type="SAM" id="MobiDB-lite"/>
    </source>
</evidence>
<evidence type="ECO:0000313" key="2">
    <source>
        <dbReference type="EMBL" id="KAK1340145.1"/>
    </source>
</evidence>
<evidence type="ECO:0000313" key="3">
    <source>
        <dbReference type="Proteomes" id="UP001177744"/>
    </source>
</evidence>
<reference evidence="2" key="1">
    <citation type="submission" date="2023-06" db="EMBL/GenBank/DDBJ databases">
        <title>Reference genome for the Northern bat (Eptesicus nilssonii), a most northern bat species.</title>
        <authorList>
            <person name="Laine V.N."/>
            <person name="Pulliainen A.T."/>
            <person name="Lilley T.M."/>
        </authorList>
    </citation>
    <scope>NUCLEOTIDE SEQUENCE</scope>
    <source>
        <strain evidence="2">BLF_Eptnil</strain>
        <tissue evidence="2">Kidney</tissue>
    </source>
</reference>
<feature type="region of interest" description="Disordered" evidence="1">
    <location>
        <begin position="1"/>
        <end position="61"/>
    </location>
</feature>
<sequence length="61" mass="6549">MGPGRFGSVDRASACRLKGPRFDSTQGHRPRMPQTWVQPSPSSGTAVVSKARGPCPGRREV</sequence>
<keyword evidence="3" id="KW-1185">Reference proteome</keyword>
<name>A0AA40I057_CNENI</name>
<dbReference type="EMBL" id="JAULJE010000008">
    <property type="protein sequence ID" value="KAK1340145.1"/>
    <property type="molecule type" value="Genomic_DNA"/>
</dbReference>